<feature type="domain" description="Protein export membrane protein SecD/SecF C-terminal" evidence="13">
    <location>
        <begin position="100"/>
        <end position="279"/>
    </location>
</feature>
<dbReference type="RefSeq" id="WP_079422514.1">
    <property type="nucleotide sequence ID" value="NZ_MZGV01000008.1"/>
</dbReference>
<reference evidence="14 15" key="1">
    <citation type="submission" date="2017-03" db="EMBL/GenBank/DDBJ databases">
        <title>Genome sequence of Clostridium oryzae DSM 28571.</title>
        <authorList>
            <person name="Poehlein A."/>
            <person name="Daniel R."/>
        </authorList>
    </citation>
    <scope>NUCLEOTIDE SEQUENCE [LARGE SCALE GENOMIC DNA]</scope>
    <source>
        <strain evidence="14 15">DSM 28571</strain>
    </source>
</reference>
<dbReference type="PANTHER" id="PTHR30081:SF8">
    <property type="entry name" value="PROTEIN TRANSLOCASE SUBUNIT SECF"/>
    <property type="match status" value="1"/>
</dbReference>
<name>A0A1V4IUL1_9CLOT</name>
<sequence length="295" mass="33066">MLDIIGKTKVWFTISLILILIGTGFLFVRHLNFGIDFKGGSVITIEMGKSFDKEKVETIVKKYASDEVTNTVNRTQLEIKSNSLTEKNFTKMFAEMKKTYKLKDKALISQNQIGGTIGAEMTRKALWALVVANLLMLVYIGVRFKEFSFGFAAIIALIHDLLITISVYAVFHVTVNSPFIAAILTILGYSINDTIVIFDRIRENNKKLRGRTKEEIGNISVNETITRSINTVMTVLITITAVYFFVPSVRELAFPLIIGIVSGAYSSIFIATPVWVLIKDMQQKHKKKKLAAARA</sequence>
<dbReference type="Pfam" id="PF02355">
    <property type="entry name" value="SecD_SecF_C"/>
    <property type="match status" value="1"/>
</dbReference>
<keyword evidence="5 12" id="KW-0653">Protein transport</keyword>
<dbReference type="InterPro" id="IPR022645">
    <property type="entry name" value="SecD/SecF_bac"/>
</dbReference>
<dbReference type="HAMAP" id="MF_01464_B">
    <property type="entry name" value="SecF_B"/>
    <property type="match status" value="1"/>
</dbReference>
<dbReference type="GO" id="GO:0006605">
    <property type="term" value="P:protein targeting"/>
    <property type="evidence" value="ECO:0007669"/>
    <property type="project" value="UniProtKB-UniRule"/>
</dbReference>
<dbReference type="NCBIfam" id="TIGR00966">
    <property type="entry name" value="transloc_SecF"/>
    <property type="match status" value="1"/>
</dbReference>
<evidence type="ECO:0000259" key="13">
    <source>
        <dbReference type="Pfam" id="PF02355"/>
    </source>
</evidence>
<dbReference type="GO" id="GO:0043952">
    <property type="term" value="P:protein transport by the Sec complex"/>
    <property type="evidence" value="ECO:0007669"/>
    <property type="project" value="UniProtKB-UniRule"/>
</dbReference>
<evidence type="ECO:0000256" key="8">
    <source>
        <dbReference type="ARBA" id="ARBA00023136"/>
    </source>
</evidence>
<evidence type="ECO:0000256" key="6">
    <source>
        <dbReference type="ARBA" id="ARBA00022989"/>
    </source>
</evidence>
<feature type="transmembrane region" description="Helical" evidence="12">
    <location>
        <begin position="177"/>
        <end position="198"/>
    </location>
</feature>
<dbReference type="PRINTS" id="PR01755">
    <property type="entry name" value="SECFTRNLCASE"/>
</dbReference>
<keyword evidence="15" id="KW-1185">Reference proteome</keyword>
<proteinExistence type="inferred from homology"/>
<dbReference type="InterPro" id="IPR022646">
    <property type="entry name" value="SecD/SecF_CS"/>
</dbReference>
<keyword evidence="7 12" id="KW-0811">Translocation</keyword>
<comment type="subcellular location">
    <subcellularLocation>
        <location evidence="1 12">Cell membrane</location>
        <topology evidence="1 12">Multi-pass membrane protein</topology>
    </subcellularLocation>
</comment>
<evidence type="ECO:0000313" key="15">
    <source>
        <dbReference type="Proteomes" id="UP000190080"/>
    </source>
</evidence>
<dbReference type="EMBL" id="MZGV01000008">
    <property type="protein sequence ID" value="OPJ63583.1"/>
    <property type="molecule type" value="Genomic_DNA"/>
</dbReference>
<evidence type="ECO:0000256" key="5">
    <source>
        <dbReference type="ARBA" id="ARBA00022927"/>
    </source>
</evidence>
<keyword evidence="8 12" id="KW-0472">Membrane</keyword>
<dbReference type="Pfam" id="PF07549">
    <property type="entry name" value="Sec_GG"/>
    <property type="match status" value="1"/>
</dbReference>
<feature type="transmembrane region" description="Helical" evidence="12">
    <location>
        <begin position="125"/>
        <end position="142"/>
    </location>
</feature>
<evidence type="ECO:0000256" key="4">
    <source>
        <dbReference type="ARBA" id="ARBA00022692"/>
    </source>
</evidence>
<feature type="transmembrane region" description="Helical" evidence="12">
    <location>
        <begin position="252"/>
        <end position="278"/>
    </location>
</feature>
<dbReference type="AlphaFoldDB" id="A0A1V4IUL1"/>
<protein>
    <recommendedName>
        <fullName evidence="12">Protein-export membrane protein SecF</fullName>
    </recommendedName>
</protein>
<evidence type="ECO:0000313" key="14">
    <source>
        <dbReference type="EMBL" id="OPJ63583.1"/>
    </source>
</evidence>
<keyword evidence="4 12" id="KW-0812">Transmembrane</keyword>
<feature type="transmembrane region" description="Helical" evidence="12">
    <location>
        <begin position="149"/>
        <end position="171"/>
    </location>
</feature>
<feature type="transmembrane region" description="Helical" evidence="12">
    <location>
        <begin position="228"/>
        <end position="246"/>
    </location>
</feature>
<organism evidence="14 15">
    <name type="scientific">Clostridium oryzae</name>
    <dbReference type="NCBI Taxonomy" id="1450648"/>
    <lineage>
        <taxon>Bacteria</taxon>
        <taxon>Bacillati</taxon>
        <taxon>Bacillota</taxon>
        <taxon>Clostridia</taxon>
        <taxon>Eubacteriales</taxon>
        <taxon>Clostridiaceae</taxon>
        <taxon>Clostridium</taxon>
    </lineage>
</organism>
<evidence type="ECO:0000256" key="12">
    <source>
        <dbReference type="HAMAP-Rule" id="MF_01464"/>
    </source>
</evidence>
<dbReference type="GO" id="GO:0065002">
    <property type="term" value="P:intracellular protein transmembrane transport"/>
    <property type="evidence" value="ECO:0007669"/>
    <property type="project" value="UniProtKB-UniRule"/>
</dbReference>
<dbReference type="Gene3D" id="1.20.1640.10">
    <property type="entry name" value="Multidrug efflux transporter AcrB transmembrane domain"/>
    <property type="match status" value="1"/>
</dbReference>
<comment type="subunit">
    <text evidence="12">Forms a complex with SecD. Part of the essential Sec protein translocation apparatus which comprises SecA, SecYEG and auxiliary proteins SecDF. Other proteins may also be involved.</text>
</comment>
<keyword evidence="6 12" id="KW-1133">Transmembrane helix</keyword>
<dbReference type="InterPro" id="IPR022813">
    <property type="entry name" value="SecD/SecF_arch_bac"/>
</dbReference>
<dbReference type="SUPFAM" id="SSF82866">
    <property type="entry name" value="Multidrug efflux transporter AcrB transmembrane domain"/>
    <property type="match status" value="1"/>
</dbReference>
<evidence type="ECO:0000256" key="3">
    <source>
        <dbReference type="ARBA" id="ARBA00022475"/>
    </source>
</evidence>
<comment type="similarity">
    <text evidence="10">In the C-terminal section; belongs to the SecD/SecF family. SecF subfamily.</text>
</comment>
<keyword evidence="3 12" id="KW-1003">Cell membrane</keyword>
<evidence type="ECO:0000256" key="9">
    <source>
        <dbReference type="ARBA" id="ARBA00059018"/>
    </source>
</evidence>
<evidence type="ECO:0000256" key="10">
    <source>
        <dbReference type="ARBA" id="ARBA00060856"/>
    </source>
</evidence>
<evidence type="ECO:0000256" key="1">
    <source>
        <dbReference type="ARBA" id="ARBA00004651"/>
    </source>
</evidence>
<dbReference type="STRING" id="1450648.CLORY_10910"/>
<comment type="similarity">
    <text evidence="11">In the N-terminal section; belongs to the SecD/SecF family. SecD subfamily.</text>
</comment>
<comment type="similarity">
    <text evidence="12">Belongs to the SecD/SecF family. SecF subfamily.</text>
</comment>
<evidence type="ECO:0000256" key="7">
    <source>
        <dbReference type="ARBA" id="ARBA00023010"/>
    </source>
</evidence>
<accession>A0A1V4IUL1</accession>
<dbReference type="InterPro" id="IPR055344">
    <property type="entry name" value="SecD_SecF_C_bact"/>
</dbReference>
<evidence type="ECO:0000256" key="2">
    <source>
        <dbReference type="ARBA" id="ARBA00022448"/>
    </source>
</evidence>
<dbReference type="InterPro" id="IPR048634">
    <property type="entry name" value="SecD_SecF_C"/>
</dbReference>
<comment type="caution">
    <text evidence="14">The sequence shown here is derived from an EMBL/GenBank/DDBJ whole genome shotgun (WGS) entry which is preliminary data.</text>
</comment>
<evidence type="ECO:0000256" key="11">
    <source>
        <dbReference type="ARBA" id="ARBA00061053"/>
    </source>
</evidence>
<comment type="function">
    <text evidence="9 12">Part of the Sec protein translocase complex. Interacts with the SecYEG preprotein conducting channel. SecDF uses the proton motive force (PMF) to complete protein translocation after the ATP-dependent function of SecA.</text>
</comment>
<dbReference type="OrthoDB" id="9805019at2"/>
<dbReference type="PANTHER" id="PTHR30081">
    <property type="entry name" value="PROTEIN-EXPORT MEMBRANE PROTEIN SEC"/>
    <property type="match status" value="1"/>
</dbReference>
<dbReference type="InterPro" id="IPR005665">
    <property type="entry name" value="SecF_bac"/>
</dbReference>
<dbReference type="GO" id="GO:0015450">
    <property type="term" value="F:protein-transporting ATPase activity"/>
    <property type="evidence" value="ECO:0007669"/>
    <property type="project" value="InterPro"/>
</dbReference>
<keyword evidence="2 12" id="KW-0813">Transport</keyword>
<feature type="transmembrane region" description="Helical" evidence="12">
    <location>
        <begin position="12"/>
        <end position="31"/>
    </location>
</feature>
<dbReference type="GO" id="GO:0005886">
    <property type="term" value="C:plasma membrane"/>
    <property type="evidence" value="ECO:0007669"/>
    <property type="project" value="UniProtKB-SubCell"/>
</dbReference>
<dbReference type="NCBIfam" id="TIGR00916">
    <property type="entry name" value="2A0604s01"/>
    <property type="match status" value="1"/>
</dbReference>
<gene>
    <name evidence="12 14" type="primary">secF</name>
    <name evidence="14" type="ORF">CLORY_10910</name>
</gene>
<dbReference type="FunFam" id="1.20.1640.10:FF:000024">
    <property type="entry name" value="Multifunctional fusion protein"/>
    <property type="match status" value="1"/>
</dbReference>
<dbReference type="Proteomes" id="UP000190080">
    <property type="component" value="Unassembled WGS sequence"/>
</dbReference>